<feature type="transmembrane region" description="Helical" evidence="1">
    <location>
        <begin position="7"/>
        <end position="23"/>
    </location>
</feature>
<sequence>MLRFKTYAICVYLVLIYWISLHIPHMHALFFPTLGAFSLLFISRPFGKAEVGRIALGAVSASLVGSLLAYWSAGALSLLATLLIVIALINIFKWNAPPILAVALIPYFTQPPVFWAIPLSVCGALAGLLLTLSVADYCEQLIAESRWLGAKPSKTESDTAA</sequence>
<dbReference type="EMBL" id="BDQX01000281">
    <property type="protein sequence ID" value="GBG09823.1"/>
    <property type="molecule type" value="Genomic_DNA"/>
</dbReference>
<feature type="transmembrane region" description="Helical" evidence="1">
    <location>
        <begin position="68"/>
        <end position="92"/>
    </location>
</feature>
<accession>A0A2R5F0Z4</accession>
<dbReference type="RefSeq" id="WP_108994459.1">
    <property type="nucleotide sequence ID" value="NZ_BDQX01000281.1"/>
</dbReference>
<protein>
    <submittedName>
        <fullName evidence="2">HPP family protein</fullName>
    </submittedName>
</protein>
<evidence type="ECO:0000313" key="2">
    <source>
        <dbReference type="EMBL" id="GBG09823.1"/>
    </source>
</evidence>
<reference evidence="2 3" key="1">
    <citation type="submission" date="2017-08" db="EMBL/GenBank/DDBJ databases">
        <title>Substantial Increase in Enzyme Production by Combined Drug-Resistance Mutations in Paenibacillus agaridevorans.</title>
        <authorList>
            <person name="Tanaka Y."/>
            <person name="Funane K."/>
            <person name="Hosaka T."/>
            <person name="Shiwa Y."/>
            <person name="Fujita N."/>
            <person name="Miyazaki T."/>
            <person name="Yoshikawa H."/>
            <person name="Murakami K."/>
            <person name="Kasahara K."/>
            <person name="Inaoka T."/>
            <person name="Hiraga Y."/>
            <person name="Ochi K."/>
        </authorList>
    </citation>
    <scope>NUCLEOTIDE SEQUENCE [LARGE SCALE GENOMIC DNA]</scope>
    <source>
        <strain evidence="2 3">T-3040</strain>
    </source>
</reference>
<keyword evidence="3" id="KW-1185">Reference proteome</keyword>
<comment type="caution">
    <text evidence="2">The sequence shown here is derived from an EMBL/GenBank/DDBJ whole genome shotgun (WGS) entry which is preliminary data.</text>
</comment>
<organism evidence="2 3">
    <name type="scientific">Paenibacillus agaridevorans</name>
    <dbReference type="NCBI Taxonomy" id="171404"/>
    <lineage>
        <taxon>Bacteria</taxon>
        <taxon>Bacillati</taxon>
        <taxon>Bacillota</taxon>
        <taxon>Bacilli</taxon>
        <taxon>Bacillales</taxon>
        <taxon>Paenibacillaceae</taxon>
        <taxon>Paenibacillus</taxon>
    </lineage>
</organism>
<evidence type="ECO:0000256" key="1">
    <source>
        <dbReference type="SAM" id="Phobius"/>
    </source>
</evidence>
<keyword evidence="1" id="KW-0812">Transmembrane</keyword>
<dbReference type="Proteomes" id="UP000245202">
    <property type="component" value="Unassembled WGS sequence"/>
</dbReference>
<feature type="transmembrane region" description="Helical" evidence="1">
    <location>
        <begin position="112"/>
        <end position="135"/>
    </location>
</feature>
<evidence type="ECO:0000313" key="3">
    <source>
        <dbReference type="Proteomes" id="UP000245202"/>
    </source>
</evidence>
<proteinExistence type="predicted"/>
<name>A0A2R5F0Z4_9BACL</name>
<dbReference type="AlphaFoldDB" id="A0A2R5F0Z4"/>
<keyword evidence="1" id="KW-1133">Transmembrane helix</keyword>
<keyword evidence="1" id="KW-0472">Membrane</keyword>
<gene>
    <name evidence="2" type="ORF">PAT3040_04493</name>
</gene>